<name>A0ABU1ELV4_9FLAO</name>
<evidence type="ECO:0000256" key="1">
    <source>
        <dbReference type="ARBA" id="ARBA00022617"/>
    </source>
</evidence>
<evidence type="ECO:0000313" key="7">
    <source>
        <dbReference type="EMBL" id="MDR5589365.1"/>
    </source>
</evidence>
<dbReference type="EMBL" id="JAVJIU010000001">
    <property type="protein sequence ID" value="MDR5589365.1"/>
    <property type="molecule type" value="Genomic_DNA"/>
</dbReference>
<evidence type="ECO:0000259" key="6">
    <source>
        <dbReference type="PROSITE" id="PS51007"/>
    </source>
</evidence>
<feature type="region of interest" description="Disordered" evidence="5">
    <location>
        <begin position="187"/>
        <end position="239"/>
    </location>
</feature>
<protein>
    <submittedName>
        <fullName evidence="7">Cytochrome c</fullName>
    </submittedName>
</protein>
<dbReference type="Proteomes" id="UP001257234">
    <property type="component" value="Unassembled WGS sequence"/>
</dbReference>
<keyword evidence="3 4" id="KW-0408">Iron</keyword>
<evidence type="ECO:0000256" key="5">
    <source>
        <dbReference type="SAM" id="MobiDB-lite"/>
    </source>
</evidence>
<feature type="domain" description="Cytochrome c" evidence="6">
    <location>
        <begin position="96"/>
        <end position="181"/>
    </location>
</feature>
<dbReference type="Pfam" id="PF13442">
    <property type="entry name" value="Cytochrome_CBB3"/>
    <property type="match status" value="1"/>
</dbReference>
<keyword evidence="8" id="KW-1185">Reference proteome</keyword>
<evidence type="ECO:0000256" key="4">
    <source>
        <dbReference type="PROSITE-ProRule" id="PRU00433"/>
    </source>
</evidence>
<evidence type="ECO:0000313" key="8">
    <source>
        <dbReference type="Proteomes" id="UP001257234"/>
    </source>
</evidence>
<gene>
    <name evidence="7" type="ORF">RE431_01855</name>
</gene>
<dbReference type="PROSITE" id="PS51007">
    <property type="entry name" value="CYTC"/>
    <property type="match status" value="1"/>
</dbReference>
<dbReference type="InterPro" id="IPR009056">
    <property type="entry name" value="Cyt_c-like_dom"/>
</dbReference>
<dbReference type="PROSITE" id="PS51257">
    <property type="entry name" value="PROKAR_LIPOPROTEIN"/>
    <property type="match status" value="1"/>
</dbReference>
<dbReference type="SUPFAM" id="SSF46626">
    <property type="entry name" value="Cytochrome c"/>
    <property type="match status" value="1"/>
</dbReference>
<dbReference type="Gene3D" id="1.10.760.10">
    <property type="entry name" value="Cytochrome c-like domain"/>
    <property type="match status" value="1"/>
</dbReference>
<organism evidence="7 8">
    <name type="scientific">Christiangramia sediminicola</name>
    <dbReference type="NCBI Taxonomy" id="3073267"/>
    <lineage>
        <taxon>Bacteria</taxon>
        <taxon>Pseudomonadati</taxon>
        <taxon>Bacteroidota</taxon>
        <taxon>Flavobacteriia</taxon>
        <taxon>Flavobacteriales</taxon>
        <taxon>Flavobacteriaceae</taxon>
        <taxon>Christiangramia</taxon>
    </lineage>
</organism>
<proteinExistence type="predicted"/>
<keyword evidence="1 4" id="KW-0349">Heme</keyword>
<evidence type="ECO:0000256" key="3">
    <source>
        <dbReference type="ARBA" id="ARBA00023004"/>
    </source>
</evidence>
<dbReference type="PANTHER" id="PTHR40394">
    <property type="entry name" value="LIPOPROTEIN-RELATED"/>
    <property type="match status" value="1"/>
</dbReference>
<keyword evidence="2 4" id="KW-0479">Metal-binding</keyword>
<comment type="caution">
    <text evidence="7">The sequence shown here is derived from an EMBL/GenBank/DDBJ whole genome shotgun (WGS) entry which is preliminary data.</text>
</comment>
<dbReference type="PANTHER" id="PTHR40394:SF2">
    <property type="entry name" value="QUINOL:CYTOCHROME C OXIDOREDUCTASE MEMBRANE PROTEIN"/>
    <property type="match status" value="1"/>
</dbReference>
<accession>A0ABU1ELV4</accession>
<evidence type="ECO:0000256" key="2">
    <source>
        <dbReference type="ARBA" id="ARBA00022723"/>
    </source>
</evidence>
<feature type="compositionally biased region" description="Polar residues" evidence="5">
    <location>
        <begin position="223"/>
        <end position="239"/>
    </location>
</feature>
<dbReference type="InterPro" id="IPR036909">
    <property type="entry name" value="Cyt_c-like_dom_sf"/>
</dbReference>
<reference evidence="8" key="1">
    <citation type="submission" date="2023-07" db="EMBL/GenBank/DDBJ databases">
        <title>Christiangramia sp. SM2212., a novel bacterium of the family Flavobacteriaceae isolated from the sea sediment.</title>
        <authorList>
            <person name="Wang J."/>
            <person name="Zhang X."/>
        </authorList>
    </citation>
    <scope>NUCLEOTIDE SEQUENCE [LARGE SCALE GENOMIC DNA]</scope>
    <source>
        <strain evidence="8">SM2212</strain>
    </source>
</reference>
<dbReference type="RefSeq" id="WP_309560256.1">
    <property type="nucleotide sequence ID" value="NZ_JAVJIU010000001.1"/>
</dbReference>
<sequence length="239" mass="26992">MRSLFHKTIGFCLLGFAVVSCHDKEDPNYQYMPDMYEPVGYEAYGEYDVFENGQEAKLPVEGTVPRGWMPYDYENTPEGSAEAKANLKNPLPYTQDNLVEGKSLYTIYCAVCHGDKGDGKGILAEREKILGIPSYDDAGRAITEGSVYHVMYFGINNMGSYAAQTTIKERWQIDHYVMSLKDKLEGKPEREYEEETEEQTQLLPSRADAEVTPDAGEEESMQDNENGQETANNQTETQE</sequence>